<comment type="caution">
    <text evidence="1">The sequence shown here is derived from an EMBL/GenBank/DDBJ whole genome shotgun (WGS) entry which is preliminary data.</text>
</comment>
<sequence length="101" mass="11555">MYTIRNPFNLSTTPSLARYLNFNNFPKLLTRVCLEYDDDSIGFSVTGFGGNKRDSINIYAPPPPHFSLDPLGPHSTLFIDKCIILWFAISVFIEDDFVEFE</sequence>
<dbReference type="AlphaFoldDB" id="A0AAV4XDE4"/>
<accession>A0AAV4XDE4</accession>
<gene>
    <name evidence="1" type="ORF">CEXT_151981</name>
</gene>
<evidence type="ECO:0000313" key="1">
    <source>
        <dbReference type="EMBL" id="GIY92936.1"/>
    </source>
</evidence>
<name>A0AAV4XDE4_CAEEX</name>
<evidence type="ECO:0000313" key="2">
    <source>
        <dbReference type="Proteomes" id="UP001054945"/>
    </source>
</evidence>
<reference evidence="1 2" key="1">
    <citation type="submission" date="2021-06" db="EMBL/GenBank/DDBJ databases">
        <title>Caerostris extrusa draft genome.</title>
        <authorList>
            <person name="Kono N."/>
            <person name="Arakawa K."/>
        </authorList>
    </citation>
    <scope>NUCLEOTIDE SEQUENCE [LARGE SCALE GENOMIC DNA]</scope>
</reference>
<proteinExistence type="predicted"/>
<dbReference type="Proteomes" id="UP001054945">
    <property type="component" value="Unassembled WGS sequence"/>
</dbReference>
<organism evidence="1 2">
    <name type="scientific">Caerostris extrusa</name>
    <name type="common">Bark spider</name>
    <name type="synonym">Caerostris bankana</name>
    <dbReference type="NCBI Taxonomy" id="172846"/>
    <lineage>
        <taxon>Eukaryota</taxon>
        <taxon>Metazoa</taxon>
        <taxon>Ecdysozoa</taxon>
        <taxon>Arthropoda</taxon>
        <taxon>Chelicerata</taxon>
        <taxon>Arachnida</taxon>
        <taxon>Araneae</taxon>
        <taxon>Araneomorphae</taxon>
        <taxon>Entelegynae</taxon>
        <taxon>Araneoidea</taxon>
        <taxon>Araneidae</taxon>
        <taxon>Caerostris</taxon>
    </lineage>
</organism>
<keyword evidence="2" id="KW-1185">Reference proteome</keyword>
<protein>
    <submittedName>
        <fullName evidence="1">Uncharacterized protein</fullName>
    </submittedName>
</protein>
<dbReference type="EMBL" id="BPLR01000209">
    <property type="protein sequence ID" value="GIY92936.1"/>
    <property type="molecule type" value="Genomic_DNA"/>
</dbReference>